<dbReference type="InterPro" id="IPR010451">
    <property type="entry name" value="Acetoacetate_decarboxylase"/>
</dbReference>
<reference evidence="2 3" key="1">
    <citation type="submission" date="2020-09" db="EMBL/GenBank/DDBJ databases">
        <title>Roseomonas.</title>
        <authorList>
            <person name="Zhu W."/>
        </authorList>
    </citation>
    <scope>NUCLEOTIDE SEQUENCE [LARGE SCALE GENOMIC DNA]</scope>
    <source>
        <strain evidence="2 3">1311</strain>
    </source>
</reference>
<gene>
    <name evidence="2" type="ORF">IAI60_20200</name>
</gene>
<feature type="region of interest" description="Disordered" evidence="1">
    <location>
        <begin position="1"/>
        <end position="32"/>
    </location>
</feature>
<dbReference type="Gene3D" id="2.40.400.10">
    <property type="entry name" value="Acetoacetate decarboxylase-like"/>
    <property type="match status" value="1"/>
</dbReference>
<dbReference type="InterPro" id="IPR023375">
    <property type="entry name" value="ADC_dom_sf"/>
</dbReference>
<sequence length="272" mass="29795">MQRYTAGDRYRMPFGFGPSPGPRQSQDGRPFDWSSSRRLVTSISFLSDAEAIQALLPLGFLVHGEPVVTVELTRLTNLAWLAGRGYSMIGVKFPAYYRGRKEEVRGPFLAVLWENLADPIITGREELGFAKLYCEIPETRTLGNEQISTAGWCGHSFIELRISGLTEAPPPPAAVETPDGTLHYKYIPATDGSGRADAAQAVISPLKPGALKTEQRWTGQGEVRFLRSTWEQLPTFFHVVNALCDLPMLGARGASLTSASGGTDLSEQRPII</sequence>
<protein>
    <submittedName>
        <fullName evidence="2">Acetoacetate decarboxylase family protein</fullName>
    </submittedName>
</protein>
<dbReference type="EMBL" id="JACTNF010000035">
    <property type="protein sequence ID" value="MBO1076937.1"/>
    <property type="molecule type" value="Genomic_DNA"/>
</dbReference>
<evidence type="ECO:0000313" key="3">
    <source>
        <dbReference type="Proteomes" id="UP001518990"/>
    </source>
</evidence>
<comment type="caution">
    <text evidence="2">The sequence shown here is derived from an EMBL/GenBank/DDBJ whole genome shotgun (WGS) entry which is preliminary data.</text>
</comment>
<feature type="compositionally biased region" description="Polar residues" evidence="1">
    <location>
        <begin position="22"/>
        <end position="32"/>
    </location>
</feature>
<accession>A0ABS3KIU4</accession>
<dbReference type="Proteomes" id="UP001518990">
    <property type="component" value="Unassembled WGS sequence"/>
</dbReference>
<evidence type="ECO:0000256" key="1">
    <source>
        <dbReference type="SAM" id="MobiDB-lite"/>
    </source>
</evidence>
<dbReference type="Pfam" id="PF06314">
    <property type="entry name" value="ADC"/>
    <property type="match status" value="1"/>
</dbReference>
<name>A0ABS3KIU4_9PROT</name>
<proteinExistence type="predicted"/>
<keyword evidence="3" id="KW-1185">Reference proteome</keyword>
<dbReference type="SUPFAM" id="SSF160104">
    <property type="entry name" value="Acetoacetate decarboxylase-like"/>
    <property type="match status" value="1"/>
</dbReference>
<feature type="compositionally biased region" description="Basic and acidic residues" evidence="1">
    <location>
        <begin position="1"/>
        <end position="11"/>
    </location>
</feature>
<dbReference type="RefSeq" id="WP_207450521.1">
    <property type="nucleotide sequence ID" value="NZ_CP061096.1"/>
</dbReference>
<evidence type="ECO:0000313" key="2">
    <source>
        <dbReference type="EMBL" id="MBO1076937.1"/>
    </source>
</evidence>
<organism evidence="2 3">
    <name type="scientific">Roseomonas marmotae</name>
    <dbReference type="NCBI Taxonomy" id="2768161"/>
    <lineage>
        <taxon>Bacteria</taxon>
        <taxon>Pseudomonadati</taxon>
        <taxon>Pseudomonadota</taxon>
        <taxon>Alphaproteobacteria</taxon>
        <taxon>Acetobacterales</taxon>
        <taxon>Roseomonadaceae</taxon>
        <taxon>Roseomonas</taxon>
    </lineage>
</organism>